<comment type="caution">
    <text evidence="1">The sequence shown here is derived from an EMBL/GenBank/DDBJ whole genome shotgun (WGS) entry which is preliminary data.</text>
</comment>
<dbReference type="Proteomes" id="UP000075360">
    <property type="component" value="Unassembled WGS sequence"/>
</dbReference>
<dbReference type="PATRIC" id="fig|446692.4.peg.3511"/>
<evidence type="ECO:0000313" key="1">
    <source>
        <dbReference type="EMBL" id="KXV59917.1"/>
    </source>
</evidence>
<protein>
    <submittedName>
        <fullName evidence="1">Uncharacterized protein</fullName>
    </submittedName>
</protein>
<name>A0A149U3J1_9PROT</name>
<reference evidence="1 2" key="1">
    <citation type="submission" date="2015-06" db="EMBL/GenBank/DDBJ databases">
        <title>Improved classification and identification of acetic acid bacteria using matrix-assisted laser desorption/ionization time-of-flight mass spectrometry; Gluconobacter nephelii and Gluconobacter uchimurae are later heterotypic synonyms of Gluconobacter japonicus and Gluconobacter oxydans, respectively.</title>
        <authorList>
            <person name="Li L."/>
            <person name="Cleenwerck I."/>
            <person name="De Vuyst L."/>
            <person name="Vandamme P."/>
        </authorList>
    </citation>
    <scope>NUCLEOTIDE SEQUENCE [LARGE SCALE GENOMIC DNA]</scope>
    <source>
        <strain evidence="1 2">LMG 23690</strain>
    </source>
</reference>
<gene>
    <name evidence="1" type="ORF">AD948_06935</name>
</gene>
<organism evidence="1 2">
    <name type="scientific">Acetobacter senegalensis</name>
    <dbReference type="NCBI Taxonomy" id="446692"/>
    <lineage>
        <taxon>Bacteria</taxon>
        <taxon>Pseudomonadati</taxon>
        <taxon>Pseudomonadota</taxon>
        <taxon>Alphaproteobacteria</taxon>
        <taxon>Acetobacterales</taxon>
        <taxon>Acetobacteraceae</taxon>
        <taxon>Acetobacter</taxon>
    </lineage>
</organism>
<sequence length="90" mass="9886">MAGFDVAACFLGAPESASGVAALAIALVLPMEMNIEEKSKSLVREKVLGLMRLNSTGRLWVQEKNRYRQGFSLSSLSDSYFQCTKVLEEP</sequence>
<dbReference type="EMBL" id="LHZU01000122">
    <property type="protein sequence ID" value="KXV59917.1"/>
    <property type="molecule type" value="Genomic_DNA"/>
</dbReference>
<dbReference type="AlphaFoldDB" id="A0A149U3J1"/>
<evidence type="ECO:0000313" key="2">
    <source>
        <dbReference type="Proteomes" id="UP000075360"/>
    </source>
</evidence>
<accession>A0A149U3J1</accession>
<proteinExistence type="predicted"/>